<evidence type="ECO:0000313" key="3">
    <source>
        <dbReference type="Proteomes" id="UP000286997"/>
    </source>
</evidence>
<organism evidence="2 3">
    <name type="scientific">Methylobacterium oryzihabitans</name>
    <dbReference type="NCBI Taxonomy" id="2499852"/>
    <lineage>
        <taxon>Bacteria</taxon>
        <taxon>Pseudomonadati</taxon>
        <taxon>Pseudomonadota</taxon>
        <taxon>Alphaproteobacteria</taxon>
        <taxon>Hyphomicrobiales</taxon>
        <taxon>Methylobacteriaceae</taxon>
        <taxon>Methylobacterium</taxon>
    </lineage>
</organism>
<dbReference type="AlphaFoldDB" id="A0A3S2VLW2"/>
<proteinExistence type="predicted"/>
<evidence type="ECO:0000313" key="2">
    <source>
        <dbReference type="EMBL" id="RVU15774.1"/>
    </source>
</evidence>
<accession>A0A3S2VLW2</accession>
<comment type="caution">
    <text evidence="2">The sequence shown here is derived from an EMBL/GenBank/DDBJ whole genome shotgun (WGS) entry which is preliminary data.</text>
</comment>
<evidence type="ECO:0000256" key="1">
    <source>
        <dbReference type="SAM" id="SignalP"/>
    </source>
</evidence>
<feature type="chain" id="PRO_5018645940" description="UrcA family protein" evidence="1">
    <location>
        <begin position="26"/>
        <end position="94"/>
    </location>
</feature>
<dbReference type="EMBL" id="SACP01000019">
    <property type="protein sequence ID" value="RVU15774.1"/>
    <property type="molecule type" value="Genomic_DNA"/>
</dbReference>
<dbReference type="Proteomes" id="UP000286997">
    <property type="component" value="Unassembled WGS sequence"/>
</dbReference>
<sequence length="94" mass="9462">MPSVPFRPLAAAVLGTLLAVPPAGAQEAQAPLTIRVRPLGTAAFDGTIDPDAALAARAAFEARVTARANRAIASVCTGCLAPAGLIEDFLARAP</sequence>
<feature type="signal peptide" evidence="1">
    <location>
        <begin position="1"/>
        <end position="25"/>
    </location>
</feature>
<keyword evidence="1" id="KW-0732">Signal</keyword>
<reference evidence="2 3" key="1">
    <citation type="submission" date="2019-01" db="EMBL/GenBank/DDBJ databases">
        <authorList>
            <person name="Chen W.-M."/>
        </authorList>
    </citation>
    <scope>NUCLEOTIDE SEQUENCE [LARGE SCALE GENOMIC DNA]</scope>
    <source>
        <strain evidence="2 3">TER-1</strain>
    </source>
</reference>
<dbReference type="RefSeq" id="WP_127731817.1">
    <property type="nucleotide sequence ID" value="NZ_SACP01000019.1"/>
</dbReference>
<keyword evidence="3" id="KW-1185">Reference proteome</keyword>
<name>A0A3S2VLW2_9HYPH</name>
<gene>
    <name evidence="2" type="ORF">EOE48_18435</name>
</gene>
<evidence type="ECO:0008006" key="4">
    <source>
        <dbReference type="Google" id="ProtNLM"/>
    </source>
</evidence>
<protein>
    <recommendedName>
        <fullName evidence="4">UrcA family protein</fullName>
    </recommendedName>
</protein>